<evidence type="ECO:0000256" key="1">
    <source>
        <dbReference type="ARBA" id="ARBA00022679"/>
    </source>
</evidence>
<accession>A0A4Y8WMC1</accession>
<dbReference type="PANTHER" id="PTHR20275">
    <property type="entry name" value="NAD KINASE"/>
    <property type="match status" value="1"/>
</dbReference>
<comment type="subcellular location">
    <subcellularLocation>
        <location evidence="6">Cytoplasm</location>
    </subcellularLocation>
</comment>
<comment type="function">
    <text evidence="6">Involved in the regulation of the intracellular balance of NAD and NADP, and is a key enzyme in the biosynthesis of NADP. Catalyzes specifically the phosphorylation on 2'-hydroxyl of the adenosine moiety of NAD to yield NADP.</text>
</comment>
<comment type="similarity">
    <text evidence="6">Belongs to the NAD kinase family.</text>
</comment>
<evidence type="ECO:0000256" key="5">
    <source>
        <dbReference type="ARBA" id="ARBA00047925"/>
    </source>
</evidence>
<keyword evidence="2 6" id="KW-0418">Kinase</keyword>
<keyword evidence="8" id="KW-1185">Reference proteome</keyword>
<evidence type="ECO:0000256" key="6">
    <source>
        <dbReference type="HAMAP-Rule" id="MF_00361"/>
    </source>
</evidence>
<dbReference type="GO" id="GO:0051287">
    <property type="term" value="F:NAD binding"/>
    <property type="evidence" value="ECO:0007669"/>
    <property type="project" value="UniProtKB-ARBA"/>
</dbReference>
<feature type="active site" description="Proton acceptor" evidence="6">
    <location>
        <position position="74"/>
    </location>
</feature>
<evidence type="ECO:0000256" key="4">
    <source>
        <dbReference type="ARBA" id="ARBA00023027"/>
    </source>
</evidence>
<feature type="binding site" evidence="6">
    <location>
        <begin position="149"/>
        <end position="150"/>
    </location>
    <ligand>
        <name>NAD(+)</name>
        <dbReference type="ChEBI" id="CHEBI:57540"/>
    </ligand>
</feature>
<organism evidence="7 8">
    <name type="scientific">Porphyromonas levii</name>
    <dbReference type="NCBI Taxonomy" id="28114"/>
    <lineage>
        <taxon>Bacteria</taxon>
        <taxon>Pseudomonadati</taxon>
        <taxon>Bacteroidota</taxon>
        <taxon>Bacteroidia</taxon>
        <taxon>Bacteroidales</taxon>
        <taxon>Porphyromonadaceae</taxon>
        <taxon>Porphyromonas</taxon>
    </lineage>
</organism>
<keyword evidence="6" id="KW-0067">ATP-binding</keyword>
<dbReference type="EC" id="2.7.1.23" evidence="6"/>
<dbReference type="Pfam" id="PF01513">
    <property type="entry name" value="NAD_kinase"/>
    <property type="match status" value="1"/>
</dbReference>
<comment type="caution">
    <text evidence="6">Lacks conserved residue(s) required for the propagation of feature annotation.</text>
</comment>
<feature type="binding site" evidence="6">
    <location>
        <position position="179"/>
    </location>
    <ligand>
        <name>NAD(+)</name>
        <dbReference type="ChEBI" id="CHEBI:57540"/>
    </ligand>
</feature>
<dbReference type="GO" id="GO:0019674">
    <property type="term" value="P:NAD+ metabolic process"/>
    <property type="evidence" value="ECO:0007669"/>
    <property type="project" value="InterPro"/>
</dbReference>
<protein>
    <recommendedName>
        <fullName evidence="6">NAD kinase</fullName>
        <ecNumber evidence="6">2.7.1.23</ecNumber>
    </recommendedName>
    <alternativeName>
        <fullName evidence="6">ATP-dependent NAD kinase</fullName>
    </alternativeName>
</protein>
<dbReference type="GO" id="GO:0005524">
    <property type="term" value="F:ATP binding"/>
    <property type="evidence" value="ECO:0007669"/>
    <property type="project" value="UniProtKB-KW"/>
</dbReference>
<feature type="binding site" evidence="6">
    <location>
        <begin position="74"/>
        <end position="75"/>
    </location>
    <ligand>
        <name>NAD(+)</name>
        <dbReference type="ChEBI" id="CHEBI:57540"/>
    </ligand>
</feature>
<dbReference type="Proteomes" id="UP000297225">
    <property type="component" value="Unassembled WGS sequence"/>
</dbReference>
<dbReference type="EMBL" id="SPNC01000162">
    <property type="protein sequence ID" value="TFH94208.1"/>
    <property type="molecule type" value="Genomic_DNA"/>
</dbReference>
<dbReference type="AlphaFoldDB" id="A0A4Y8WMC1"/>
<dbReference type="InterPro" id="IPR017438">
    <property type="entry name" value="ATP-NAD_kinase_N"/>
</dbReference>
<keyword evidence="1 6" id="KW-0808">Transferase</keyword>
<feature type="binding site" evidence="6">
    <location>
        <begin position="190"/>
        <end position="195"/>
    </location>
    <ligand>
        <name>NAD(+)</name>
        <dbReference type="ChEBI" id="CHEBI:57540"/>
    </ligand>
</feature>
<dbReference type="PANTHER" id="PTHR20275:SF0">
    <property type="entry name" value="NAD KINASE"/>
    <property type="match status" value="1"/>
</dbReference>
<dbReference type="InterPro" id="IPR016064">
    <property type="entry name" value="NAD/diacylglycerol_kinase_sf"/>
</dbReference>
<keyword evidence="3 6" id="KW-0521">NADP</keyword>
<comment type="cofactor">
    <cofactor evidence="6">
        <name>a divalent metal cation</name>
        <dbReference type="ChEBI" id="CHEBI:60240"/>
    </cofactor>
</comment>
<dbReference type="InterPro" id="IPR017437">
    <property type="entry name" value="ATP-NAD_kinase_PpnK-typ_C"/>
</dbReference>
<keyword evidence="6" id="KW-0547">Nucleotide-binding</keyword>
<evidence type="ECO:0000313" key="7">
    <source>
        <dbReference type="EMBL" id="TFH94208.1"/>
    </source>
</evidence>
<dbReference type="Gene3D" id="3.40.50.10330">
    <property type="entry name" value="Probable inorganic polyphosphate/atp-NAD kinase, domain 1"/>
    <property type="match status" value="1"/>
</dbReference>
<dbReference type="SUPFAM" id="SSF111331">
    <property type="entry name" value="NAD kinase/diacylglycerol kinase-like"/>
    <property type="match status" value="1"/>
</dbReference>
<keyword evidence="4 6" id="KW-0520">NAD</keyword>
<evidence type="ECO:0000313" key="8">
    <source>
        <dbReference type="Proteomes" id="UP000297225"/>
    </source>
</evidence>
<dbReference type="InterPro" id="IPR002504">
    <property type="entry name" value="NADK"/>
</dbReference>
<comment type="catalytic activity">
    <reaction evidence="5 6">
        <text>NAD(+) + ATP = ADP + NADP(+) + H(+)</text>
        <dbReference type="Rhea" id="RHEA:18629"/>
        <dbReference type="ChEBI" id="CHEBI:15378"/>
        <dbReference type="ChEBI" id="CHEBI:30616"/>
        <dbReference type="ChEBI" id="CHEBI:57540"/>
        <dbReference type="ChEBI" id="CHEBI:58349"/>
        <dbReference type="ChEBI" id="CHEBI:456216"/>
        <dbReference type="EC" id="2.7.1.23"/>
    </reaction>
</comment>
<dbReference type="HAMAP" id="MF_00361">
    <property type="entry name" value="NAD_kinase"/>
    <property type="match status" value="1"/>
</dbReference>
<dbReference type="GO" id="GO:0006741">
    <property type="term" value="P:NADP+ biosynthetic process"/>
    <property type="evidence" value="ECO:0007669"/>
    <property type="project" value="UniProtKB-UniRule"/>
</dbReference>
<reference evidence="7 8" key="1">
    <citation type="submission" date="2019-03" db="EMBL/GenBank/DDBJ databases">
        <title>Porphyromonas levii Isolated from the Uterus of Dairy Cows.</title>
        <authorList>
            <person name="Francis A.M."/>
        </authorList>
    </citation>
    <scope>NUCLEOTIDE SEQUENCE [LARGE SCALE GENOMIC DNA]</scope>
    <source>
        <strain evidence="7 8">AF5678</strain>
    </source>
</reference>
<keyword evidence="6" id="KW-0963">Cytoplasm</keyword>
<dbReference type="GO" id="GO:0046872">
    <property type="term" value="F:metal ion binding"/>
    <property type="evidence" value="ECO:0007669"/>
    <property type="project" value="UniProtKB-UniRule"/>
</dbReference>
<evidence type="ECO:0000256" key="3">
    <source>
        <dbReference type="ARBA" id="ARBA00022857"/>
    </source>
</evidence>
<dbReference type="GO" id="GO:0005737">
    <property type="term" value="C:cytoplasm"/>
    <property type="evidence" value="ECO:0007669"/>
    <property type="project" value="UniProtKB-SubCell"/>
</dbReference>
<proteinExistence type="inferred from homology"/>
<dbReference type="Pfam" id="PF20143">
    <property type="entry name" value="NAD_kinase_C"/>
    <property type="match status" value="1"/>
</dbReference>
<evidence type="ECO:0000256" key="2">
    <source>
        <dbReference type="ARBA" id="ARBA00022777"/>
    </source>
</evidence>
<dbReference type="GO" id="GO:0003951">
    <property type="term" value="F:NAD+ kinase activity"/>
    <property type="evidence" value="ECO:0007669"/>
    <property type="project" value="UniProtKB-UniRule"/>
</dbReference>
<sequence>MRISVCSSMHQRSSEESFRTLIEAILALSSEHHVEIEQRLYSFLLSSGYNLGGTSMLVPKGVIDTDVLLSIGGDGTFLRTSKLIAGTKAGIVGINSGHLGFLASLQPEDFPAFWAEYEAGQGTTEERQMVECFVVKEDGSEVSRGWALNEVAVSKRDTASMISVATYVNGELISNTDGDGLLISTPTGSTAYALSVNGPVIQPQSPVLLISYISPHTLNMRPIVLPNNVEIELHIESRSGSFLLAMDGKSTPESVGTIIRIRRAQKHVKVLHPSSYSFYQTLRKKLMWGQDPRL</sequence>
<dbReference type="STRING" id="1122973.GCA_000379925_00133"/>
<feature type="binding site" evidence="6">
    <location>
        <position position="79"/>
    </location>
    <ligand>
        <name>NAD(+)</name>
        <dbReference type="ChEBI" id="CHEBI:57540"/>
    </ligand>
</feature>
<dbReference type="RefSeq" id="WP_033408015.1">
    <property type="nucleotide sequence ID" value="NZ_CP197400.1"/>
</dbReference>
<comment type="caution">
    <text evidence="7">The sequence shown here is derived from an EMBL/GenBank/DDBJ whole genome shotgun (WGS) entry which is preliminary data.</text>
</comment>
<dbReference type="OrthoDB" id="9774737at2"/>
<gene>
    <name evidence="6" type="primary">nadK</name>
    <name evidence="7" type="ORF">E4P47_08495</name>
</gene>
<dbReference type="GeneID" id="66796368"/>
<name>A0A4Y8WMC1_9PORP</name>
<dbReference type="Gene3D" id="2.60.200.30">
    <property type="entry name" value="Probable inorganic polyphosphate/atp-NAD kinase, domain 2"/>
    <property type="match status" value="1"/>
</dbReference>